<dbReference type="EMBL" id="BLXU01000009">
    <property type="protein sequence ID" value="GFO52269.1"/>
    <property type="molecule type" value="Genomic_DNA"/>
</dbReference>
<comment type="caution">
    <text evidence="1">The sequence shown here is derived from an EMBL/GenBank/DDBJ whole genome shotgun (WGS) entry which is preliminary data.</text>
</comment>
<dbReference type="Proteomes" id="UP000504756">
    <property type="component" value="Unassembled WGS sequence"/>
</dbReference>
<proteinExistence type="predicted"/>
<organism evidence="1 2">
    <name type="scientific">Lactococcus garvieae</name>
    <dbReference type="NCBI Taxonomy" id="1363"/>
    <lineage>
        <taxon>Bacteria</taxon>
        <taxon>Bacillati</taxon>
        <taxon>Bacillota</taxon>
        <taxon>Bacilli</taxon>
        <taxon>Lactobacillales</taxon>
        <taxon>Streptococcaceae</taxon>
        <taxon>Lactococcus</taxon>
    </lineage>
</organism>
<reference evidence="1 2" key="1">
    <citation type="submission" date="2020-06" db="EMBL/GenBank/DDBJ databases">
        <title>Draft genome sequence of Lactic acid bacteria from Okinawan-style tofu.</title>
        <authorList>
            <person name="Takara I."/>
            <person name="Ikematsu S."/>
        </authorList>
    </citation>
    <scope>NUCLEOTIDE SEQUENCE [LARGE SCALE GENOMIC DNA]</scope>
    <source>
        <strain evidence="2">lg38</strain>
    </source>
</reference>
<gene>
    <name evidence="1" type="ORF">ikelab_15440</name>
</gene>
<dbReference type="AlphaFoldDB" id="A0A6L2ZVZ2"/>
<evidence type="ECO:0000313" key="2">
    <source>
        <dbReference type="Proteomes" id="UP000504756"/>
    </source>
</evidence>
<sequence length="58" mass="6754">MDLDQKAHEFALAFASSEFRRISEYELKTYPHDVDVDSDSASLAIFKELYNDAYTEFL</sequence>
<accession>A0A6L2ZVZ2</accession>
<dbReference type="RefSeq" id="WP_176490480.1">
    <property type="nucleotide sequence ID" value="NZ_BLXU01000009.1"/>
</dbReference>
<name>A0A6L2ZVZ2_9LACT</name>
<evidence type="ECO:0000313" key="1">
    <source>
        <dbReference type="EMBL" id="GFO52269.1"/>
    </source>
</evidence>
<protein>
    <submittedName>
        <fullName evidence="1">Uncharacterized protein</fullName>
    </submittedName>
</protein>